<sequence>MQVLTGVLSTGVLTGLQVQYNCVISIVVDRC</sequence>
<dbReference type="EMBL" id="JAHLQT010034856">
    <property type="protein sequence ID" value="KAG7158495.1"/>
    <property type="molecule type" value="Genomic_DNA"/>
</dbReference>
<dbReference type="AlphaFoldDB" id="A0A8J5MP58"/>
<evidence type="ECO:0000313" key="2">
    <source>
        <dbReference type="Proteomes" id="UP000747542"/>
    </source>
</evidence>
<proteinExistence type="predicted"/>
<keyword evidence="2" id="KW-1185">Reference proteome</keyword>
<gene>
    <name evidence="1" type="ORF">Hamer_G021045</name>
</gene>
<evidence type="ECO:0000313" key="1">
    <source>
        <dbReference type="EMBL" id="KAG7158495.1"/>
    </source>
</evidence>
<name>A0A8J5MP58_HOMAM</name>
<accession>A0A8J5MP58</accession>
<protein>
    <submittedName>
        <fullName evidence="1">Uncharacterized protein</fullName>
    </submittedName>
</protein>
<dbReference type="Proteomes" id="UP000747542">
    <property type="component" value="Unassembled WGS sequence"/>
</dbReference>
<reference evidence="1" key="1">
    <citation type="journal article" date="2021" name="Sci. Adv.">
        <title>The American lobster genome reveals insights on longevity, neural, and immune adaptations.</title>
        <authorList>
            <person name="Polinski J.M."/>
            <person name="Zimin A.V."/>
            <person name="Clark K.F."/>
            <person name="Kohn A.B."/>
            <person name="Sadowski N."/>
            <person name="Timp W."/>
            <person name="Ptitsyn A."/>
            <person name="Khanna P."/>
            <person name="Romanova D.Y."/>
            <person name="Williams P."/>
            <person name="Greenwood S.J."/>
            <person name="Moroz L.L."/>
            <person name="Walt D.R."/>
            <person name="Bodnar A.G."/>
        </authorList>
    </citation>
    <scope>NUCLEOTIDE SEQUENCE</scope>
    <source>
        <strain evidence="1">GMGI-L3</strain>
    </source>
</reference>
<organism evidence="1 2">
    <name type="scientific">Homarus americanus</name>
    <name type="common">American lobster</name>
    <dbReference type="NCBI Taxonomy" id="6706"/>
    <lineage>
        <taxon>Eukaryota</taxon>
        <taxon>Metazoa</taxon>
        <taxon>Ecdysozoa</taxon>
        <taxon>Arthropoda</taxon>
        <taxon>Crustacea</taxon>
        <taxon>Multicrustacea</taxon>
        <taxon>Malacostraca</taxon>
        <taxon>Eumalacostraca</taxon>
        <taxon>Eucarida</taxon>
        <taxon>Decapoda</taxon>
        <taxon>Pleocyemata</taxon>
        <taxon>Astacidea</taxon>
        <taxon>Nephropoidea</taxon>
        <taxon>Nephropidae</taxon>
        <taxon>Homarus</taxon>
    </lineage>
</organism>
<comment type="caution">
    <text evidence="1">The sequence shown here is derived from an EMBL/GenBank/DDBJ whole genome shotgun (WGS) entry which is preliminary data.</text>
</comment>